<dbReference type="SUPFAM" id="SSF56281">
    <property type="entry name" value="Metallo-hydrolase/oxidoreductase"/>
    <property type="match status" value="1"/>
</dbReference>
<dbReference type="Gene3D" id="3.60.15.10">
    <property type="entry name" value="Ribonuclease Z/Hydroxyacylglutathione hydrolase-like"/>
    <property type="match status" value="1"/>
</dbReference>
<accession>A0A1M6ZNB8</accession>
<feature type="domain" description="Metallo-beta-lactamase" evidence="1">
    <location>
        <begin position="126"/>
        <end position="320"/>
    </location>
</feature>
<name>A0A1M6ZNB8_9BRAD</name>
<protein>
    <submittedName>
        <fullName evidence="2">L-ascorbate metabolism protein UlaG, beta-lactamase superfamily</fullName>
    </submittedName>
</protein>
<gene>
    <name evidence="2" type="ORF">SAMN05444171_3685</name>
</gene>
<dbReference type="EMBL" id="FNTI01000001">
    <property type="protein sequence ID" value="SED28403.1"/>
    <property type="molecule type" value="Genomic_DNA"/>
</dbReference>
<evidence type="ECO:0000259" key="1">
    <source>
        <dbReference type="SMART" id="SM00849"/>
    </source>
</evidence>
<sequence>MAAGFPLGRRTPYIGTCLLPPFLRDPLPCPSPAIASVLAGAAAAVGVPSIWMSLMKTYDGPVSDHFDGLHFFDPDGAPPKSLDEVLRWQFGSGRKREDWPEWVPSPHADTPPARVEGNKVRLSFVGHASWLIQTAGLNILVDPVWSMRASPFSFAGPKRHNDPGIAFDALPRIDIVLVSHGHYDHLDLATLSKLAARFSPRVITPLGNDVTMRDADAAIKAEAFDWQDRVELGHGLAVTLVPTRHWSARGLFDRNKALWASFVLETPAGKLYIVCDSGYGEGKHFRRVAEKHGPLRLAILPIGAYEPRWFMKDQHMNPSDAVKALADCDAQQALAHHHGTFQLTDEAIDAPVIALGEALDQAKIPRERFAALKPGQVVEI</sequence>
<organism evidence="2 3">
    <name type="scientific">Bradyrhizobium lablabi</name>
    <dbReference type="NCBI Taxonomy" id="722472"/>
    <lineage>
        <taxon>Bacteria</taxon>
        <taxon>Pseudomonadati</taxon>
        <taxon>Pseudomonadota</taxon>
        <taxon>Alphaproteobacteria</taxon>
        <taxon>Hyphomicrobiales</taxon>
        <taxon>Nitrobacteraceae</taxon>
        <taxon>Bradyrhizobium</taxon>
    </lineage>
</organism>
<dbReference type="AlphaFoldDB" id="A0A1M6ZNB8"/>
<dbReference type="Pfam" id="PF12706">
    <property type="entry name" value="Lactamase_B_2"/>
    <property type="match status" value="1"/>
</dbReference>
<dbReference type="InterPro" id="IPR001279">
    <property type="entry name" value="Metallo-B-lactamas"/>
</dbReference>
<reference evidence="2 3" key="1">
    <citation type="submission" date="2016-10" db="EMBL/GenBank/DDBJ databases">
        <authorList>
            <person name="de Groot N.N."/>
        </authorList>
    </citation>
    <scope>NUCLEOTIDE SEQUENCE [LARGE SCALE GENOMIC DNA]</scope>
    <source>
        <strain evidence="2 3">GAS522</strain>
    </source>
</reference>
<dbReference type="PANTHER" id="PTHR15032:SF4">
    <property type="entry name" value="N-ACYL-PHOSPHATIDYLETHANOLAMINE-HYDROLYZING PHOSPHOLIPASE D"/>
    <property type="match status" value="1"/>
</dbReference>
<evidence type="ECO:0000313" key="3">
    <source>
        <dbReference type="Proteomes" id="UP000183208"/>
    </source>
</evidence>
<dbReference type="SMART" id="SM00849">
    <property type="entry name" value="Lactamase_B"/>
    <property type="match status" value="1"/>
</dbReference>
<dbReference type="InterPro" id="IPR036866">
    <property type="entry name" value="RibonucZ/Hydroxyglut_hydro"/>
</dbReference>
<dbReference type="PANTHER" id="PTHR15032">
    <property type="entry name" value="N-ACYL-PHOSPHATIDYLETHANOLAMINE-HYDROLYZING PHOSPHOLIPASE D"/>
    <property type="match status" value="1"/>
</dbReference>
<evidence type="ECO:0000313" key="2">
    <source>
        <dbReference type="EMBL" id="SED28403.1"/>
    </source>
</evidence>
<dbReference type="Proteomes" id="UP000183208">
    <property type="component" value="Unassembled WGS sequence"/>
</dbReference>
<dbReference type="GO" id="GO:0005737">
    <property type="term" value="C:cytoplasm"/>
    <property type="evidence" value="ECO:0007669"/>
    <property type="project" value="TreeGrafter"/>
</dbReference>
<proteinExistence type="predicted"/>